<dbReference type="SMART" id="SM00345">
    <property type="entry name" value="HTH_GNTR"/>
    <property type="match status" value="1"/>
</dbReference>
<feature type="domain" description="HTH gntR-type" evidence="5">
    <location>
        <begin position="37"/>
        <end position="103"/>
    </location>
</feature>
<dbReference type="InterPro" id="IPR028978">
    <property type="entry name" value="Chorismate_lyase_/UTRA_dom_sf"/>
</dbReference>
<dbReference type="PANTHER" id="PTHR44846">
    <property type="entry name" value="MANNOSYL-D-GLYCERATE TRANSPORT/METABOLISM SYSTEM REPRESSOR MNGR-RELATED"/>
    <property type="match status" value="1"/>
</dbReference>
<dbReference type="PROSITE" id="PS50949">
    <property type="entry name" value="HTH_GNTR"/>
    <property type="match status" value="1"/>
</dbReference>
<dbReference type="Pfam" id="PF00392">
    <property type="entry name" value="GntR"/>
    <property type="match status" value="1"/>
</dbReference>
<accession>A0A1H9QN91</accession>
<dbReference type="CDD" id="cd07377">
    <property type="entry name" value="WHTH_GntR"/>
    <property type="match status" value="1"/>
</dbReference>
<dbReference type="InterPro" id="IPR050679">
    <property type="entry name" value="Bact_HTH_transcr_reg"/>
</dbReference>
<protein>
    <submittedName>
        <fullName evidence="6">Transcriptional regulator, GntR family</fullName>
    </submittedName>
</protein>
<dbReference type="GO" id="GO:0045892">
    <property type="term" value="P:negative regulation of DNA-templated transcription"/>
    <property type="evidence" value="ECO:0007669"/>
    <property type="project" value="TreeGrafter"/>
</dbReference>
<keyword evidence="7" id="KW-1185">Reference proteome</keyword>
<sequence length="279" mass="30086">MTRTGGPEVAAAPSQSSRASSSSRPSLPDRLSRGNGVPLWRQLHDDLVARLGAGKFESGFPGEVELQRDYGVSRHTVREALRGLREAGLIDSGRGRSTRVRSTTIEQPLGGLYSLYRQVEALGLDQRSEVLGLESTHDAEVAAELGLPADDALVRLERVRLADDEPLAHDVVWLPASIADGLLEVDFTHAALYDELARVAGTRPTGGRERITAVSADDDTARLLGIAPGAACLAIERLGQLADRTTVEYRRSTVRGDRYALLTSWTPQGYQLGAGDLPR</sequence>
<keyword evidence="1" id="KW-0805">Transcription regulation</keyword>
<dbReference type="InterPro" id="IPR000524">
    <property type="entry name" value="Tscrpt_reg_HTH_GntR"/>
</dbReference>
<dbReference type="SMART" id="SM00866">
    <property type="entry name" value="UTRA"/>
    <property type="match status" value="1"/>
</dbReference>
<dbReference type="PANTHER" id="PTHR44846:SF1">
    <property type="entry name" value="MANNOSYL-D-GLYCERATE TRANSPORT_METABOLISM SYSTEM REPRESSOR MNGR-RELATED"/>
    <property type="match status" value="1"/>
</dbReference>
<dbReference type="GO" id="GO:0003677">
    <property type="term" value="F:DNA binding"/>
    <property type="evidence" value="ECO:0007669"/>
    <property type="project" value="UniProtKB-KW"/>
</dbReference>
<dbReference type="Proteomes" id="UP000199019">
    <property type="component" value="Unassembled WGS sequence"/>
</dbReference>
<dbReference type="InterPro" id="IPR036388">
    <property type="entry name" value="WH-like_DNA-bd_sf"/>
</dbReference>
<organism evidence="6 7">
    <name type="scientific">Pedococcus cremeus</name>
    <dbReference type="NCBI Taxonomy" id="587636"/>
    <lineage>
        <taxon>Bacteria</taxon>
        <taxon>Bacillati</taxon>
        <taxon>Actinomycetota</taxon>
        <taxon>Actinomycetes</taxon>
        <taxon>Micrococcales</taxon>
        <taxon>Intrasporangiaceae</taxon>
        <taxon>Pedococcus</taxon>
    </lineage>
</organism>
<keyword evidence="3" id="KW-0804">Transcription</keyword>
<evidence type="ECO:0000256" key="1">
    <source>
        <dbReference type="ARBA" id="ARBA00023015"/>
    </source>
</evidence>
<reference evidence="7" key="1">
    <citation type="submission" date="2016-10" db="EMBL/GenBank/DDBJ databases">
        <authorList>
            <person name="Varghese N."/>
            <person name="Submissions S."/>
        </authorList>
    </citation>
    <scope>NUCLEOTIDE SEQUENCE [LARGE SCALE GENOMIC DNA]</scope>
    <source>
        <strain evidence="7">CGMCC 1.6963</strain>
    </source>
</reference>
<evidence type="ECO:0000313" key="6">
    <source>
        <dbReference type="EMBL" id="SER61914.1"/>
    </source>
</evidence>
<dbReference type="RefSeq" id="WP_218144182.1">
    <property type="nucleotide sequence ID" value="NZ_FOHB01000001.1"/>
</dbReference>
<name>A0A1H9QN91_9MICO</name>
<evidence type="ECO:0000256" key="3">
    <source>
        <dbReference type="ARBA" id="ARBA00023163"/>
    </source>
</evidence>
<dbReference type="AlphaFoldDB" id="A0A1H9QN91"/>
<evidence type="ECO:0000256" key="2">
    <source>
        <dbReference type="ARBA" id="ARBA00023125"/>
    </source>
</evidence>
<dbReference type="GO" id="GO:0003700">
    <property type="term" value="F:DNA-binding transcription factor activity"/>
    <property type="evidence" value="ECO:0007669"/>
    <property type="project" value="InterPro"/>
</dbReference>
<evidence type="ECO:0000259" key="5">
    <source>
        <dbReference type="PROSITE" id="PS50949"/>
    </source>
</evidence>
<keyword evidence="2" id="KW-0238">DNA-binding</keyword>
<dbReference type="STRING" id="587636.SAMN05216199_0694"/>
<evidence type="ECO:0000256" key="4">
    <source>
        <dbReference type="SAM" id="MobiDB-lite"/>
    </source>
</evidence>
<dbReference type="Gene3D" id="3.40.1410.10">
    <property type="entry name" value="Chorismate lyase-like"/>
    <property type="match status" value="1"/>
</dbReference>
<dbReference type="EMBL" id="FOHB01000001">
    <property type="protein sequence ID" value="SER61914.1"/>
    <property type="molecule type" value="Genomic_DNA"/>
</dbReference>
<evidence type="ECO:0000313" key="7">
    <source>
        <dbReference type="Proteomes" id="UP000199019"/>
    </source>
</evidence>
<dbReference type="InterPro" id="IPR011663">
    <property type="entry name" value="UTRA"/>
</dbReference>
<dbReference type="SUPFAM" id="SSF64288">
    <property type="entry name" value="Chorismate lyase-like"/>
    <property type="match status" value="1"/>
</dbReference>
<dbReference type="InterPro" id="IPR036390">
    <property type="entry name" value="WH_DNA-bd_sf"/>
</dbReference>
<dbReference type="PRINTS" id="PR00035">
    <property type="entry name" value="HTHGNTR"/>
</dbReference>
<proteinExistence type="predicted"/>
<dbReference type="Pfam" id="PF07702">
    <property type="entry name" value="UTRA"/>
    <property type="match status" value="1"/>
</dbReference>
<dbReference type="SUPFAM" id="SSF46785">
    <property type="entry name" value="Winged helix' DNA-binding domain"/>
    <property type="match status" value="1"/>
</dbReference>
<gene>
    <name evidence="6" type="ORF">SAMN05216199_0694</name>
</gene>
<feature type="region of interest" description="Disordered" evidence="4">
    <location>
        <begin position="1"/>
        <end position="35"/>
    </location>
</feature>
<dbReference type="Gene3D" id="1.10.10.10">
    <property type="entry name" value="Winged helix-like DNA-binding domain superfamily/Winged helix DNA-binding domain"/>
    <property type="match status" value="1"/>
</dbReference>
<feature type="compositionally biased region" description="Low complexity" evidence="4">
    <location>
        <begin position="10"/>
        <end position="29"/>
    </location>
</feature>